<sequence>MFNKVLSYTAWHNGKHIESMYGYMEEPSKETIKRIKGLSTESMQAMLDLTVTKKDQVDYGYRSGIMHPMSQKRAKDLYGRKEIFKLFQDGTESLVEDESEIDSHDGLFGIESIDLCNLLIENECKTTCGQNVDSVKLKLKEWGYKDIIVQIVDEQAYFRSTLNAGKVEETEKAVFNDMLNVLPPQRHFNTSTYEIFMISEEIGGGIFQFYARVEDRYFEFKEHFKTDYDALERLVRKYIESNATAA</sequence>
<gene>
    <name evidence="1" type="ORF">F933_03332</name>
</gene>
<dbReference type="eggNOG" id="ENOG5031SS5">
    <property type="taxonomic scope" value="Bacteria"/>
</dbReference>
<dbReference type="EMBL" id="APQL01000013">
    <property type="protein sequence ID" value="ENW02926.1"/>
    <property type="molecule type" value="Genomic_DNA"/>
</dbReference>
<dbReference type="PATRIC" id="fig|1217648.3.peg.3242"/>
<accession>N9FDG8</accession>
<dbReference type="HOGENOM" id="CLU_1127172_0_0_6"/>
<proteinExistence type="predicted"/>
<keyword evidence="2" id="KW-1185">Reference proteome</keyword>
<organism evidence="1 2">
    <name type="scientific">Acinetobacter beijerinckii CIP 110307</name>
    <dbReference type="NCBI Taxonomy" id="1217648"/>
    <lineage>
        <taxon>Bacteria</taxon>
        <taxon>Pseudomonadati</taxon>
        <taxon>Pseudomonadota</taxon>
        <taxon>Gammaproteobacteria</taxon>
        <taxon>Moraxellales</taxon>
        <taxon>Moraxellaceae</taxon>
        <taxon>Acinetobacter</taxon>
    </lineage>
</organism>
<dbReference type="GeneID" id="29858272"/>
<protein>
    <submittedName>
        <fullName evidence="1">Uncharacterized protein</fullName>
    </submittedName>
</protein>
<dbReference type="Proteomes" id="UP000017670">
    <property type="component" value="Unassembled WGS sequence"/>
</dbReference>
<evidence type="ECO:0000313" key="1">
    <source>
        <dbReference type="EMBL" id="ENW02926.1"/>
    </source>
</evidence>
<dbReference type="AlphaFoldDB" id="N9FDG8"/>
<name>N9FDG8_9GAMM</name>
<reference evidence="1 2" key="1">
    <citation type="submission" date="2013-02" db="EMBL/GenBank/DDBJ databases">
        <title>The Genome Sequence of Acinetobacter beijerinckii CIP 110307.</title>
        <authorList>
            <consortium name="The Broad Institute Genome Sequencing Platform"/>
            <consortium name="The Broad Institute Genome Sequencing Center for Infectious Disease"/>
            <person name="Cerqueira G."/>
            <person name="Feldgarden M."/>
            <person name="Courvalin P."/>
            <person name="Perichon B."/>
            <person name="Grillot-Courvalin C."/>
            <person name="Clermont D."/>
            <person name="Rocha E."/>
            <person name="Yoon E.-J."/>
            <person name="Nemec A."/>
            <person name="Walker B."/>
            <person name="Young S.K."/>
            <person name="Zeng Q."/>
            <person name="Gargeya S."/>
            <person name="Fitzgerald M."/>
            <person name="Haas B."/>
            <person name="Abouelleil A."/>
            <person name="Alvarado L."/>
            <person name="Arachchi H.M."/>
            <person name="Berlin A.M."/>
            <person name="Chapman S.B."/>
            <person name="Dewar J."/>
            <person name="Goldberg J."/>
            <person name="Griggs A."/>
            <person name="Gujja S."/>
            <person name="Hansen M."/>
            <person name="Howarth C."/>
            <person name="Imamovic A."/>
            <person name="Larimer J."/>
            <person name="McCowan C."/>
            <person name="Murphy C."/>
            <person name="Neiman D."/>
            <person name="Pearson M."/>
            <person name="Priest M."/>
            <person name="Roberts A."/>
            <person name="Saif S."/>
            <person name="Shea T."/>
            <person name="Sisk P."/>
            <person name="Sykes S."/>
            <person name="Wortman J."/>
            <person name="Nusbaum C."/>
            <person name="Birren B."/>
        </authorList>
    </citation>
    <scope>NUCLEOTIDE SEQUENCE [LARGE SCALE GENOMIC DNA]</scope>
    <source>
        <strain evidence="1 2">CIP 110307</strain>
    </source>
</reference>
<dbReference type="RefSeq" id="WP_005063287.1">
    <property type="nucleotide sequence ID" value="NZ_KB849767.1"/>
</dbReference>
<comment type="caution">
    <text evidence="1">The sequence shown here is derived from an EMBL/GenBank/DDBJ whole genome shotgun (WGS) entry which is preliminary data.</text>
</comment>
<evidence type="ECO:0000313" key="2">
    <source>
        <dbReference type="Proteomes" id="UP000017670"/>
    </source>
</evidence>
<dbReference type="STRING" id="262668.GCA_000931715_00094"/>